<proteinExistence type="predicted"/>
<evidence type="ECO:0000313" key="4">
    <source>
        <dbReference type="Proteomes" id="UP001163336"/>
    </source>
</evidence>
<sequence length="122" mass="13166">MRILSTALRGACACLLGAALLAHAQTPTQARTSNDSLVDPAAASKQAREIAQGDPARWYREDATSQARMRTLQKEIGAALQEARNACKKAPAAERNACMQEARVIYQRDMAQAKARVDGQTP</sequence>
<organism evidence="3 4">
    <name type="scientific">Massilia varians</name>
    <dbReference type="NCBI Taxonomy" id="457921"/>
    <lineage>
        <taxon>Bacteria</taxon>
        <taxon>Pseudomonadati</taxon>
        <taxon>Pseudomonadota</taxon>
        <taxon>Betaproteobacteria</taxon>
        <taxon>Burkholderiales</taxon>
        <taxon>Oxalobacteraceae</taxon>
        <taxon>Telluria group</taxon>
        <taxon>Massilia</taxon>
    </lineage>
</organism>
<feature type="signal peptide" evidence="2">
    <location>
        <begin position="1"/>
        <end position="24"/>
    </location>
</feature>
<evidence type="ECO:0000256" key="1">
    <source>
        <dbReference type="SAM" id="MobiDB-lite"/>
    </source>
</evidence>
<name>A0ABM8C5D5_9BURK</name>
<feature type="compositionally biased region" description="Polar residues" evidence="1">
    <location>
        <begin position="25"/>
        <end position="36"/>
    </location>
</feature>
<keyword evidence="2" id="KW-0732">Signal</keyword>
<evidence type="ECO:0000313" key="3">
    <source>
        <dbReference type="EMBL" id="BDT58424.1"/>
    </source>
</evidence>
<gene>
    <name evidence="3" type="ORF">MasN3_19180</name>
</gene>
<feature type="region of interest" description="Disordered" evidence="1">
    <location>
        <begin position="25"/>
        <end position="56"/>
    </location>
</feature>
<dbReference type="EMBL" id="AP026966">
    <property type="protein sequence ID" value="BDT58424.1"/>
    <property type="molecule type" value="Genomic_DNA"/>
</dbReference>
<protein>
    <recommendedName>
        <fullName evidence="5">Secreted protein</fullName>
    </recommendedName>
</protein>
<feature type="chain" id="PRO_5045117663" description="Secreted protein" evidence="2">
    <location>
        <begin position="25"/>
        <end position="122"/>
    </location>
</feature>
<keyword evidence="4" id="KW-1185">Reference proteome</keyword>
<accession>A0ABM8C5D5</accession>
<evidence type="ECO:0008006" key="5">
    <source>
        <dbReference type="Google" id="ProtNLM"/>
    </source>
</evidence>
<reference evidence="3" key="1">
    <citation type="submission" date="2022-11" db="EMBL/GenBank/DDBJ databases">
        <title>Isolation and characterization of PLA-degrading bacterium Massilia sp. from Antarctic soil.</title>
        <authorList>
            <person name="Sato K."/>
            <person name="Gomez-Fuentes C."/>
            <person name="Ahmad S.A."/>
            <person name="Zulkharnain A."/>
        </authorList>
    </citation>
    <scope>NUCLEOTIDE SEQUENCE</scope>
    <source>
        <strain evidence="3">N-3</strain>
    </source>
</reference>
<dbReference type="RefSeq" id="WP_281913803.1">
    <property type="nucleotide sequence ID" value="NZ_AP026966.1"/>
</dbReference>
<dbReference type="Proteomes" id="UP001163336">
    <property type="component" value="Chromosome"/>
</dbReference>
<evidence type="ECO:0000256" key="2">
    <source>
        <dbReference type="SAM" id="SignalP"/>
    </source>
</evidence>